<organism evidence="1 2">
    <name type="scientific">Venturia canescens</name>
    <dbReference type="NCBI Taxonomy" id="32260"/>
    <lineage>
        <taxon>Eukaryota</taxon>
        <taxon>Metazoa</taxon>
        <taxon>Ecdysozoa</taxon>
        <taxon>Arthropoda</taxon>
        <taxon>Hexapoda</taxon>
        <taxon>Insecta</taxon>
        <taxon>Pterygota</taxon>
        <taxon>Neoptera</taxon>
        <taxon>Endopterygota</taxon>
        <taxon>Hymenoptera</taxon>
        <taxon>Apocrita</taxon>
        <taxon>Ichneumonoidea</taxon>
        <taxon>Ichneumonidae</taxon>
        <taxon>Campopleginae</taxon>
        <taxon>Dusona group</taxon>
        <taxon>Venturia</taxon>
    </lineage>
</organism>
<protein>
    <submittedName>
        <fullName evidence="1">VLP3</fullName>
    </submittedName>
</protein>
<proteinExistence type="predicted"/>
<gene>
    <name evidence="1" type="primary">VLP3</name>
    <name evidence="1" type="ORF">KP791_000013</name>
</gene>
<evidence type="ECO:0000313" key="2">
    <source>
        <dbReference type="Proteomes" id="UP000824380"/>
    </source>
</evidence>
<dbReference type="EMBL" id="CM033504">
    <property type="protein sequence ID" value="KAI5630643.1"/>
    <property type="molecule type" value="Genomic_DNA"/>
</dbReference>
<dbReference type="Proteomes" id="UP000824380">
    <property type="component" value="Chromosome 8"/>
</dbReference>
<keyword evidence="2" id="KW-1185">Reference proteome</keyword>
<evidence type="ECO:0000313" key="1">
    <source>
        <dbReference type="EMBL" id="KAI5630643.1"/>
    </source>
</evidence>
<sequence>MMGVKFLAIVVLFAVTANVILLVSTTPLKNEKEDKSDALGGRRTRNVIQTVYKSGESENQCNSPGCIRTASRILMDMDPDVNPCDDFYRFVCGGFLNRTVIPDDKTQVERMNVVGDEVQKQIRKSIEAESAPGEIKPFRLVKTLYNSCMDKTTIEAKGLEPLRAILKKLGGWPVLDGHLWNDGDFDWKNSIYKFRDAGYSTNFFLSFGIGIDLTNNTKQFIDLDQASLGLDHEYLSMGFEDENVAAYYSYMVDVAVILGAPRDRAEKELKESLRFEMKLASISLPSEKRRNFTELNNPMTLTELTDKFPSIPWREYLSRMLPSSITIEKDEVVVVEVVSYISDFEKLISETPKRVQANYAMWRAVADSVTYLNDDIRKRQLAYSTALSGNTERESRWKECVGIVSQTLSVSVGAMYVRRYFNEDSRKSAAEMVTDFREQFTKILKTVDWMDEKTRGNALEKAASMSTHIAYPDELLDDDKLEKYYESLELSESNYLESILNISSFQTKYSFSQLRKPFNKNDWLSHGSSAVVNAFYAPFENSIQFPAGILQGIYFDNDRPKYMNYGAIGFIIGHELTHGFDDEGRQFDKDGNLVNWWEPSIEENYLKRASCIVDQYANYTVEEVGLKLNSINTQGENIADNGGIKVAYLAYNSWVERNGPEAQLPGINKTSQQMFWISAANSWCSVYRPEALKLQITTNAHSPNEFRILGAFSNMPEFSKDFNCPLGSKMNPEKKCSIW</sequence>
<comment type="caution">
    <text evidence="1">The sequence shown here is derived from an EMBL/GenBank/DDBJ whole genome shotgun (WGS) entry which is preliminary data.</text>
</comment>
<accession>A0ACB9ZHM3</accession>
<reference evidence="1" key="1">
    <citation type="submission" date="2022-07" db="EMBL/GenBank/DDBJ databases">
        <title>Venturia canescens Genome.</title>
        <authorList>
            <person name="Burke G.R."/>
            <person name="Simmonds T.J."/>
            <person name="Geib S.M."/>
        </authorList>
    </citation>
    <scope>NUCLEOTIDE SEQUENCE</scope>
    <source>
        <strain evidence="1">UGA</strain>
    </source>
</reference>
<name>A0ACB9ZHM3_9HYME</name>